<evidence type="ECO:0000313" key="2">
    <source>
        <dbReference type="EMBL" id="NJB74764.1"/>
    </source>
</evidence>
<gene>
    <name evidence="2" type="ORF">GGR96_001856</name>
</gene>
<dbReference type="SUPFAM" id="SSF51735">
    <property type="entry name" value="NAD(P)-binding Rossmann-fold domains"/>
    <property type="match status" value="1"/>
</dbReference>
<keyword evidence="3" id="KW-1185">Reference proteome</keyword>
<dbReference type="PANTHER" id="PTHR43245:SF23">
    <property type="entry name" value="NAD(P)-BINDING DOMAIN-CONTAINING PROTEIN"/>
    <property type="match status" value="1"/>
</dbReference>
<evidence type="ECO:0000259" key="1">
    <source>
        <dbReference type="Pfam" id="PF01370"/>
    </source>
</evidence>
<accession>A0ABX0WZI4</accession>
<protein>
    <submittedName>
        <fullName evidence="2">Nucleoside-diphosphate-sugar epimerase</fullName>
    </submittedName>
</protein>
<sequence>MLLKAFPRGFRKCGRKNIACSLCGCGWLCRKTNSLTRISTERLFMKVLLTGYQGYVGSVMSGYLKSRGHSVIGLDTGYFNGLDLWTPPSVDEVRTVDMRNVQEKDIEGVEAIIHLAALSNDPLGDFAPELTDDINFKATMKLAEIAKKHGIKRFVFASSCSLYGAADVSKPVDETSPTLPLTPYAKSKIDCENALLAMKDENFEPVFMRNATCYGDSPRIRIDVVLNNLTARAIVSGEVKLLSDGSAWRPLLHVEDMSASFEAVLTAPANLVSGEAFNVGTNEQNYQVIDIARTVQKVVPGCDLTYSDDAQADARSYRVSFDKLHSVLPNIGFKWNAEKGAAQVAERLKAEKAKAEDLFGRKHIRLEQLKYLVENQNVNADLFWNA</sequence>
<dbReference type="PANTHER" id="PTHR43245">
    <property type="entry name" value="BIFUNCTIONAL POLYMYXIN RESISTANCE PROTEIN ARNA"/>
    <property type="match status" value="1"/>
</dbReference>
<dbReference type="InterPro" id="IPR050177">
    <property type="entry name" value="Lipid_A_modif_metabolic_enz"/>
</dbReference>
<proteinExistence type="predicted"/>
<feature type="domain" description="NAD-dependent epimerase/dehydratase" evidence="1">
    <location>
        <begin position="47"/>
        <end position="280"/>
    </location>
</feature>
<dbReference type="Gene3D" id="3.40.50.720">
    <property type="entry name" value="NAD(P)-binding Rossmann-like Domain"/>
    <property type="match status" value="1"/>
</dbReference>
<organism evidence="2 3">
    <name type="scientific">Thalassospira tepidiphila</name>
    <dbReference type="NCBI Taxonomy" id="393657"/>
    <lineage>
        <taxon>Bacteria</taxon>
        <taxon>Pseudomonadati</taxon>
        <taxon>Pseudomonadota</taxon>
        <taxon>Alphaproteobacteria</taxon>
        <taxon>Rhodospirillales</taxon>
        <taxon>Thalassospiraceae</taxon>
        <taxon>Thalassospira</taxon>
    </lineage>
</organism>
<dbReference type="Proteomes" id="UP000556869">
    <property type="component" value="Unassembled WGS sequence"/>
</dbReference>
<dbReference type="Pfam" id="PF01370">
    <property type="entry name" value="Epimerase"/>
    <property type="match status" value="1"/>
</dbReference>
<dbReference type="EMBL" id="JAATJD010000002">
    <property type="protein sequence ID" value="NJB74764.1"/>
    <property type="molecule type" value="Genomic_DNA"/>
</dbReference>
<dbReference type="InterPro" id="IPR001509">
    <property type="entry name" value="Epimerase_deHydtase"/>
</dbReference>
<reference evidence="2 3" key="1">
    <citation type="submission" date="2020-03" db="EMBL/GenBank/DDBJ databases">
        <title>Genomic Encyclopedia of Type Strains, Phase IV (KMG-IV): sequencing the most valuable type-strain genomes for metagenomic binning, comparative biology and taxonomic classification.</title>
        <authorList>
            <person name="Goeker M."/>
        </authorList>
    </citation>
    <scope>NUCLEOTIDE SEQUENCE [LARGE SCALE GENOMIC DNA]</scope>
    <source>
        <strain evidence="2 3">DSM 18888</strain>
    </source>
</reference>
<dbReference type="InterPro" id="IPR036291">
    <property type="entry name" value="NAD(P)-bd_dom_sf"/>
</dbReference>
<dbReference type="CDD" id="cd08946">
    <property type="entry name" value="SDR_e"/>
    <property type="match status" value="1"/>
</dbReference>
<name>A0ABX0WZI4_9PROT</name>
<evidence type="ECO:0000313" key="3">
    <source>
        <dbReference type="Proteomes" id="UP000556869"/>
    </source>
</evidence>
<comment type="caution">
    <text evidence="2">The sequence shown here is derived from an EMBL/GenBank/DDBJ whole genome shotgun (WGS) entry which is preliminary data.</text>
</comment>
<dbReference type="RefSeq" id="WP_157097721.1">
    <property type="nucleotide sequence ID" value="NZ_BAAAEQ010000002.1"/>
</dbReference>